<keyword evidence="2" id="KW-1064">Adaptive immunity</keyword>
<evidence type="ECO:0000256" key="2">
    <source>
        <dbReference type="ARBA" id="ARBA00023130"/>
    </source>
</evidence>
<evidence type="ECO:0000256" key="4">
    <source>
        <dbReference type="ARBA" id="ARBA00023319"/>
    </source>
</evidence>
<evidence type="ECO:0000259" key="5">
    <source>
        <dbReference type="SMART" id="SM00406"/>
    </source>
</evidence>
<accession>A0A673J8X0</accession>
<proteinExistence type="predicted"/>
<evidence type="ECO:0000313" key="6">
    <source>
        <dbReference type="Ensembl" id="ENSSRHP00000049290.1"/>
    </source>
</evidence>
<sequence length="170" mass="19458">RKNLRKIKILTEGSSTTLSCTYDESAYSLHSYRQKPGSKPEFLLLIAESSKYVTRADQPHPHMSIRLHDDKRVDLEISSAAVSDSAVYYCALQPTVTEKPTTLYKNLFLAYCIVIYPGTCTHRHQRGLEHLPFFYLKRSDSFPQTSSFWTDRLIEPVQKADSSVPDVIKQ</sequence>
<keyword evidence="4" id="KW-0393">Immunoglobulin domain</keyword>
<keyword evidence="2" id="KW-0391">Immunity</keyword>
<dbReference type="SUPFAM" id="SSF48726">
    <property type="entry name" value="Immunoglobulin"/>
    <property type="match status" value="1"/>
</dbReference>
<evidence type="ECO:0000313" key="7">
    <source>
        <dbReference type="Proteomes" id="UP000472270"/>
    </source>
</evidence>
<feature type="domain" description="Immunoglobulin V-set" evidence="5">
    <location>
        <begin position="15"/>
        <end position="92"/>
    </location>
</feature>
<dbReference type="SMART" id="SM00406">
    <property type="entry name" value="IGv"/>
    <property type="match status" value="1"/>
</dbReference>
<dbReference type="InterPro" id="IPR013783">
    <property type="entry name" value="Ig-like_fold"/>
</dbReference>
<dbReference type="Pfam" id="PF07686">
    <property type="entry name" value="V-set"/>
    <property type="match status" value="1"/>
</dbReference>
<keyword evidence="3" id="KW-0675">Receptor</keyword>
<dbReference type="InterPro" id="IPR036179">
    <property type="entry name" value="Ig-like_dom_sf"/>
</dbReference>
<dbReference type="InterPro" id="IPR013106">
    <property type="entry name" value="Ig_V-set"/>
</dbReference>
<dbReference type="Gene3D" id="2.60.40.10">
    <property type="entry name" value="Immunoglobulins"/>
    <property type="match status" value="1"/>
</dbReference>
<dbReference type="PANTHER" id="PTHR19367:SF18">
    <property type="entry name" value="T CELL RECEPTOR ALPHA VARIABLE 16"/>
    <property type="match status" value="1"/>
</dbReference>
<keyword evidence="1" id="KW-0732">Signal</keyword>
<reference evidence="6" key="2">
    <citation type="submission" date="2025-09" db="UniProtKB">
        <authorList>
            <consortium name="Ensembl"/>
        </authorList>
    </citation>
    <scope>IDENTIFICATION</scope>
</reference>
<evidence type="ECO:0000256" key="1">
    <source>
        <dbReference type="ARBA" id="ARBA00022729"/>
    </source>
</evidence>
<protein>
    <submittedName>
        <fullName evidence="6">T-cell receptor alpha/delta variable 2.0.2</fullName>
    </submittedName>
</protein>
<evidence type="ECO:0000256" key="3">
    <source>
        <dbReference type="ARBA" id="ARBA00023170"/>
    </source>
</evidence>
<dbReference type="Proteomes" id="UP000472270">
    <property type="component" value="Unassembled WGS sequence"/>
</dbReference>
<dbReference type="PANTHER" id="PTHR19367">
    <property type="entry name" value="T-CELL RECEPTOR ALPHA CHAIN V REGION"/>
    <property type="match status" value="1"/>
</dbReference>
<name>A0A673J8X0_9TELE</name>
<dbReference type="Ensembl" id="ENSSRHT00000050687.1">
    <property type="protein sequence ID" value="ENSSRHP00000049290.1"/>
    <property type="gene ID" value="ENSSRHG00000024807.1"/>
</dbReference>
<keyword evidence="7" id="KW-1185">Reference proteome</keyword>
<dbReference type="AlphaFoldDB" id="A0A673J8X0"/>
<reference evidence="6" key="1">
    <citation type="submission" date="2025-08" db="UniProtKB">
        <authorList>
            <consortium name="Ensembl"/>
        </authorList>
    </citation>
    <scope>IDENTIFICATION</scope>
</reference>
<dbReference type="InterPro" id="IPR051287">
    <property type="entry name" value="TCR_variable_region"/>
</dbReference>
<dbReference type="GO" id="GO:0002250">
    <property type="term" value="P:adaptive immune response"/>
    <property type="evidence" value="ECO:0007669"/>
    <property type="project" value="UniProtKB-KW"/>
</dbReference>
<organism evidence="6 7">
    <name type="scientific">Sinocyclocheilus rhinocerous</name>
    <dbReference type="NCBI Taxonomy" id="307959"/>
    <lineage>
        <taxon>Eukaryota</taxon>
        <taxon>Metazoa</taxon>
        <taxon>Chordata</taxon>
        <taxon>Craniata</taxon>
        <taxon>Vertebrata</taxon>
        <taxon>Euteleostomi</taxon>
        <taxon>Actinopterygii</taxon>
        <taxon>Neopterygii</taxon>
        <taxon>Teleostei</taxon>
        <taxon>Ostariophysi</taxon>
        <taxon>Cypriniformes</taxon>
        <taxon>Cyprinidae</taxon>
        <taxon>Cyprininae</taxon>
        <taxon>Sinocyclocheilus</taxon>
    </lineage>
</organism>